<feature type="region of interest" description="Disordered" evidence="1">
    <location>
        <begin position="1"/>
        <end position="43"/>
    </location>
</feature>
<keyword evidence="3" id="KW-1185">Reference proteome</keyword>
<sequence length="102" mass="10431">MTSPDGAPLSDAERRALREITQHLTRTDPDLLAGPRADSAGPAGRRRMGYVLAVACLAVSALALAAGALLALAVGFVVIAGTTVATTIGLRRASSRRPPDTP</sequence>
<protein>
    <recommendedName>
        <fullName evidence="4">DUF3040 family protein</fullName>
    </recommendedName>
</protein>
<gene>
    <name evidence="2" type="ORF">C8D89_11936</name>
</gene>
<evidence type="ECO:0000256" key="1">
    <source>
        <dbReference type="SAM" id="MobiDB-lite"/>
    </source>
</evidence>
<feature type="compositionally biased region" description="Basic and acidic residues" evidence="1">
    <location>
        <begin position="11"/>
        <end position="29"/>
    </location>
</feature>
<name>A0A2U1EVH4_9PSEU</name>
<dbReference type="RefSeq" id="WP_116710737.1">
    <property type="nucleotide sequence ID" value="NZ_QEKW01000019.1"/>
</dbReference>
<organism evidence="2 3">
    <name type="scientific">Actinomycetospora cinnamomea</name>
    <dbReference type="NCBI Taxonomy" id="663609"/>
    <lineage>
        <taxon>Bacteria</taxon>
        <taxon>Bacillati</taxon>
        <taxon>Actinomycetota</taxon>
        <taxon>Actinomycetes</taxon>
        <taxon>Pseudonocardiales</taxon>
        <taxon>Pseudonocardiaceae</taxon>
        <taxon>Actinomycetospora</taxon>
    </lineage>
</organism>
<comment type="caution">
    <text evidence="2">The sequence shown here is derived from an EMBL/GenBank/DDBJ whole genome shotgun (WGS) entry which is preliminary data.</text>
</comment>
<dbReference type="InterPro" id="IPR021401">
    <property type="entry name" value="DUF3040"/>
</dbReference>
<evidence type="ECO:0000313" key="3">
    <source>
        <dbReference type="Proteomes" id="UP000245639"/>
    </source>
</evidence>
<dbReference type="Pfam" id="PF11239">
    <property type="entry name" value="DUF3040"/>
    <property type="match status" value="1"/>
</dbReference>
<evidence type="ECO:0000313" key="2">
    <source>
        <dbReference type="EMBL" id="PVZ03927.1"/>
    </source>
</evidence>
<accession>A0A2U1EVH4</accession>
<dbReference type="EMBL" id="QEKW01000019">
    <property type="protein sequence ID" value="PVZ03927.1"/>
    <property type="molecule type" value="Genomic_DNA"/>
</dbReference>
<proteinExistence type="predicted"/>
<reference evidence="2 3" key="1">
    <citation type="submission" date="2018-04" db="EMBL/GenBank/DDBJ databases">
        <title>Genomic Encyclopedia of Type Strains, Phase IV (KMG-IV): sequencing the most valuable type-strain genomes for metagenomic binning, comparative biology and taxonomic classification.</title>
        <authorList>
            <person name="Goeker M."/>
        </authorList>
    </citation>
    <scope>NUCLEOTIDE SEQUENCE [LARGE SCALE GENOMIC DNA]</scope>
    <source>
        <strain evidence="2 3">DSM 45771</strain>
    </source>
</reference>
<dbReference type="AlphaFoldDB" id="A0A2U1EVH4"/>
<dbReference type="Proteomes" id="UP000245639">
    <property type="component" value="Unassembled WGS sequence"/>
</dbReference>
<evidence type="ECO:0008006" key="4">
    <source>
        <dbReference type="Google" id="ProtNLM"/>
    </source>
</evidence>